<keyword evidence="1" id="KW-0472">Membrane</keyword>
<keyword evidence="3" id="KW-1185">Reference proteome</keyword>
<feature type="transmembrane region" description="Helical" evidence="1">
    <location>
        <begin position="30"/>
        <end position="47"/>
    </location>
</feature>
<reference evidence="2" key="1">
    <citation type="submission" date="2020-10" db="EMBL/GenBank/DDBJ databases">
        <title>Mucilaginibacter mali sp. nov., isolated from rhizosphere soil of apple orchard.</title>
        <authorList>
            <person name="Lee J.-S."/>
            <person name="Kim H.S."/>
            <person name="Kim J.-S."/>
        </authorList>
    </citation>
    <scope>NUCLEOTIDE SEQUENCE</scope>
    <source>
        <strain evidence="2">KCTC 22746</strain>
    </source>
</reference>
<evidence type="ECO:0000256" key="1">
    <source>
        <dbReference type="SAM" id="Phobius"/>
    </source>
</evidence>
<feature type="transmembrane region" description="Helical" evidence="1">
    <location>
        <begin position="102"/>
        <end position="120"/>
    </location>
</feature>
<comment type="caution">
    <text evidence="2">The sequence shown here is derived from an EMBL/GenBank/DDBJ whole genome shotgun (WGS) entry which is preliminary data.</text>
</comment>
<dbReference type="AlphaFoldDB" id="A0A929KZP2"/>
<feature type="transmembrane region" description="Helical" evidence="1">
    <location>
        <begin position="59"/>
        <end position="82"/>
    </location>
</feature>
<sequence length="140" mass="15915">MIFNVRYFLLAVLLFLTEVGIAVFFNDAFIRPLFGDYLVVMLVYMAIKSFVNKPPVITAIGTLLFAYAIEAAQYFGLVYKIGLGGYPLACTLIGTTFSWSDMLAYTLGVITIIIIETIRIQRSINKHYLNKNNHDHEHIR</sequence>
<proteinExistence type="predicted"/>
<organism evidence="2 3">
    <name type="scientific">Mucilaginibacter myungsuensis</name>
    <dbReference type="NCBI Taxonomy" id="649104"/>
    <lineage>
        <taxon>Bacteria</taxon>
        <taxon>Pseudomonadati</taxon>
        <taxon>Bacteroidota</taxon>
        <taxon>Sphingobacteriia</taxon>
        <taxon>Sphingobacteriales</taxon>
        <taxon>Sphingobacteriaceae</taxon>
        <taxon>Mucilaginibacter</taxon>
    </lineage>
</organism>
<dbReference type="RefSeq" id="WP_194112812.1">
    <property type="nucleotide sequence ID" value="NZ_JADFFL010000007.1"/>
</dbReference>
<protein>
    <submittedName>
        <fullName evidence="2">DUF2809 domain-containing protein</fullName>
    </submittedName>
</protein>
<evidence type="ECO:0000313" key="2">
    <source>
        <dbReference type="EMBL" id="MBE9663572.1"/>
    </source>
</evidence>
<accession>A0A929KZP2</accession>
<evidence type="ECO:0000313" key="3">
    <source>
        <dbReference type="Proteomes" id="UP000622475"/>
    </source>
</evidence>
<gene>
    <name evidence="2" type="ORF">IRJ16_16915</name>
</gene>
<feature type="transmembrane region" description="Helical" evidence="1">
    <location>
        <begin position="7"/>
        <end position="24"/>
    </location>
</feature>
<keyword evidence="1" id="KW-1133">Transmembrane helix</keyword>
<dbReference type="Pfam" id="PF10990">
    <property type="entry name" value="DUF2809"/>
    <property type="match status" value="1"/>
</dbReference>
<name>A0A929KZP2_9SPHI</name>
<dbReference type="Proteomes" id="UP000622475">
    <property type="component" value="Unassembled WGS sequence"/>
</dbReference>
<keyword evidence="1" id="KW-0812">Transmembrane</keyword>
<dbReference type="EMBL" id="JADFFL010000007">
    <property type="protein sequence ID" value="MBE9663572.1"/>
    <property type="molecule type" value="Genomic_DNA"/>
</dbReference>
<dbReference type="InterPro" id="IPR021257">
    <property type="entry name" value="DUF2809"/>
</dbReference>